<dbReference type="InterPro" id="IPR013094">
    <property type="entry name" value="AB_hydrolase_3"/>
</dbReference>
<dbReference type="EMBL" id="JANJYI010000005">
    <property type="protein sequence ID" value="KAK2650493.1"/>
    <property type="molecule type" value="Genomic_DNA"/>
</dbReference>
<evidence type="ECO:0000313" key="3">
    <source>
        <dbReference type="EMBL" id="KAK2650493.1"/>
    </source>
</evidence>
<protein>
    <recommendedName>
        <fullName evidence="2">Alpha/beta hydrolase fold-3 domain-containing protein</fullName>
    </recommendedName>
</protein>
<proteinExistence type="inferred from homology"/>
<evidence type="ECO:0000256" key="1">
    <source>
        <dbReference type="ARBA" id="ARBA00010515"/>
    </source>
</evidence>
<dbReference type="Pfam" id="PF07859">
    <property type="entry name" value="Abhydrolase_3"/>
    <property type="match status" value="1"/>
</dbReference>
<dbReference type="PANTHER" id="PTHR23024">
    <property type="entry name" value="ARYLACETAMIDE DEACETYLASE"/>
    <property type="match status" value="1"/>
</dbReference>
<dbReference type="PANTHER" id="PTHR23024:SF113">
    <property type="entry name" value="CARBOXYLESTERASE 8-RELATED"/>
    <property type="match status" value="1"/>
</dbReference>
<dbReference type="InterPro" id="IPR029058">
    <property type="entry name" value="AB_hydrolase_fold"/>
</dbReference>
<evidence type="ECO:0000313" key="4">
    <source>
        <dbReference type="Proteomes" id="UP001280121"/>
    </source>
</evidence>
<feature type="domain" description="Alpha/beta hydrolase fold-3" evidence="2">
    <location>
        <begin position="96"/>
        <end position="317"/>
    </location>
</feature>
<gene>
    <name evidence="3" type="ORF">Ddye_017982</name>
</gene>
<dbReference type="Gene3D" id="3.40.50.1820">
    <property type="entry name" value="alpha/beta hydrolase"/>
    <property type="match status" value="1"/>
</dbReference>
<dbReference type="SUPFAM" id="SSF53474">
    <property type="entry name" value="alpha/beta-Hydrolases"/>
    <property type="match status" value="1"/>
</dbReference>
<organism evidence="3 4">
    <name type="scientific">Dipteronia dyeriana</name>
    <dbReference type="NCBI Taxonomy" id="168575"/>
    <lineage>
        <taxon>Eukaryota</taxon>
        <taxon>Viridiplantae</taxon>
        <taxon>Streptophyta</taxon>
        <taxon>Embryophyta</taxon>
        <taxon>Tracheophyta</taxon>
        <taxon>Spermatophyta</taxon>
        <taxon>Magnoliopsida</taxon>
        <taxon>eudicotyledons</taxon>
        <taxon>Gunneridae</taxon>
        <taxon>Pentapetalae</taxon>
        <taxon>rosids</taxon>
        <taxon>malvids</taxon>
        <taxon>Sapindales</taxon>
        <taxon>Sapindaceae</taxon>
        <taxon>Hippocastanoideae</taxon>
        <taxon>Acereae</taxon>
        <taxon>Dipteronia</taxon>
    </lineage>
</organism>
<sequence length="340" mass="37713">MLHKTSCSTLTRSSFNQPTMADKTCSIDPYKLLQISLNPDGSLTRHHQVPTHPATDDSAATQLAFSKDITLNPTNKTSMRLFRPRQIPPNTKLPLVIHFHGGGFILFSVSSSIFHESCVRMASQLSVLILAVDYRLAPENKLPAAYDDAIDAITWVRDQALDQTNGCDPWLKEYVDFKRCFIMGSSAGGNIVYHAGLRVLDLDLGPVEIKGLIMVEPYFGGVQRTESEIRLINDQIIPLTANDLMWSLALPKDADRDHEYCNPMTGKSNPKIGRLQTSLIVGREGDPLIDKQRELAKLMESHGVHVTQFWSGGCHAYELFDPSAADALYNAVGDFVKTLT</sequence>
<reference evidence="3" key="1">
    <citation type="journal article" date="2023" name="Plant J.">
        <title>Genome sequences and population genomics provide insights into the demographic history, inbreeding, and mutation load of two 'living fossil' tree species of Dipteronia.</title>
        <authorList>
            <person name="Feng Y."/>
            <person name="Comes H.P."/>
            <person name="Chen J."/>
            <person name="Zhu S."/>
            <person name="Lu R."/>
            <person name="Zhang X."/>
            <person name="Li P."/>
            <person name="Qiu J."/>
            <person name="Olsen K.M."/>
            <person name="Qiu Y."/>
        </authorList>
    </citation>
    <scope>NUCLEOTIDE SEQUENCE</scope>
    <source>
        <strain evidence="3">KIB01</strain>
    </source>
</reference>
<comment type="similarity">
    <text evidence="1">Belongs to the 'GDXG' lipolytic enzyme family.</text>
</comment>
<dbReference type="AlphaFoldDB" id="A0AAD9X1F2"/>
<comment type="caution">
    <text evidence="3">The sequence shown here is derived from an EMBL/GenBank/DDBJ whole genome shotgun (WGS) entry which is preliminary data.</text>
</comment>
<dbReference type="GO" id="GO:0016787">
    <property type="term" value="F:hydrolase activity"/>
    <property type="evidence" value="ECO:0007669"/>
    <property type="project" value="InterPro"/>
</dbReference>
<dbReference type="Proteomes" id="UP001280121">
    <property type="component" value="Unassembled WGS sequence"/>
</dbReference>
<evidence type="ECO:0000259" key="2">
    <source>
        <dbReference type="Pfam" id="PF07859"/>
    </source>
</evidence>
<name>A0AAD9X1F2_9ROSI</name>
<accession>A0AAD9X1F2</accession>
<keyword evidence="4" id="KW-1185">Reference proteome</keyword>
<dbReference type="InterPro" id="IPR050466">
    <property type="entry name" value="Carboxylest/Gibb_receptor"/>
</dbReference>